<evidence type="ECO:0000259" key="12">
    <source>
        <dbReference type="PROSITE" id="PS50259"/>
    </source>
</evidence>
<keyword evidence="11" id="KW-0732">Signal</keyword>
<evidence type="ECO:0000256" key="7">
    <source>
        <dbReference type="ARBA" id="ARBA00023180"/>
    </source>
</evidence>
<feature type="chain" id="PRO_5040479912" evidence="11">
    <location>
        <begin position="22"/>
        <end position="879"/>
    </location>
</feature>
<comment type="subcellular location">
    <subcellularLocation>
        <location evidence="1">Membrane</location>
        <topology evidence="1">Multi-pass membrane protein</topology>
    </subcellularLocation>
</comment>
<dbReference type="Pfam" id="PF00003">
    <property type="entry name" value="7tm_3"/>
    <property type="match status" value="1"/>
</dbReference>
<evidence type="ECO:0000256" key="1">
    <source>
        <dbReference type="ARBA" id="ARBA00004141"/>
    </source>
</evidence>
<dbReference type="AlphaFoldDB" id="A0A9N8E753"/>
<dbReference type="InterPro" id="IPR000337">
    <property type="entry name" value="GPCR_3"/>
</dbReference>
<evidence type="ECO:0000256" key="11">
    <source>
        <dbReference type="SAM" id="SignalP"/>
    </source>
</evidence>
<feature type="transmembrane region" description="Helical" evidence="10">
    <location>
        <begin position="649"/>
        <end position="667"/>
    </location>
</feature>
<evidence type="ECO:0000313" key="13">
    <source>
        <dbReference type="EMBL" id="CAB9513914.1"/>
    </source>
</evidence>
<dbReference type="OrthoDB" id="2116838at2759"/>
<dbReference type="PROSITE" id="PS50259">
    <property type="entry name" value="G_PROTEIN_RECEP_F3_4"/>
    <property type="match status" value="1"/>
</dbReference>
<feature type="transmembrane region" description="Helical" evidence="10">
    <location>
        <begin position="679"/>
        <end position="697"/>
    </location>
</feature>
<keyword evidence="4" id="KW-0297">G-protein coupled receptor</keyword>
<keyword evidence="7" id="KW-0325">Glycoprotein</keyword>
<dbReference type="InterPro" id="IPR017978">
    <property type="entry name" value="GPCR_3_C"/>
</dbReference>
<dbReference type="GO" id="GO:0004965">
    <property type="term" value="F:G protein-coupled GABA receptor activity"/>
    <property type="evidence" value="ECO:0007669"/>
    <property type="project" value="InterPro"/>
</dbReference>
<feature type="region of interest" description="Disordered" evidence="9">
    <location>
        <begin position="743"/>
        <end position="772"/>
    </location>
</feature>
<feature type="transmembrane region" description="Helical" evidence="10">
    <location>
        <begin position="555"/>
        <end position="574"/>
    </location>
</feature>
<feature type="transmembrane region" description="Helical" evidence="10">
    <location>
        <begin position="486"/>
        <end position="510"/>
    </location>
</feature>
<feature type="signal peptide" evidence="11">
    <location>
        <begin position="1"/>
        <end position="21"/>
    </location>
</feature>
<dbReference type="InterPro" id="IPR002455">
    <property type="entry name" value="GPCR3_GABA-B"/>
</dbReference>
<feature type="domain" description="G-protein coupled receptors family 3 profile" evidence="12">
    <location>
        <begin position="486"/>
        <end position="732"/>
    </location>
</feature>
<keyword evidence="3 10" id="KW-1133">Transmembrane helix</keyword>
<keyword evidence="8" id="KW-0807">Transducer</keyword>
<feature type="region of interest" description="Disordered" evidence="9">
    <location>
        <begin position="795"/>
        <end position="814"/>
    </location>
</feature>
<accession>A0A9N8E753</accession>
<keyword evidence="5 10" id="KW-0472">Membrane</keyword>
<evidence type="ECO:0000313" key="14">
    <source>
        <dbReference type="Proteomes" id="UP001153069"/>
    </source>
</evidence>
<evidence type="ECO:0000256" key="9">
    <source>
        <dbReference type="SAM" id="MobiDB-lite"/>
    </source>
</evidence>
<evidence type="ECO:0000256" key="8">
    <source>
        <dbReference type="ARBA" id="ARBA00023224"/>
    </source>
</evidence>
<evidence type="ECO:0000256" key="5">
    <source>
        <dbReference type="ARBA" id="ARBA00023136"/>
    </source>
</evidence>
<feature type="transmembrane region" description="Helical" evidence="10">
    <location>
        <begin position="709"/>
        <end position="730"/>
    </location>
</feature>
<feature type="transmembrane region" description="Helical" evidence="10">
    <location>
        <begin position="595"/>
        <end position="616"/>
    </location>
</feature>
<feature type="compositionally biased region" description="Polar residues" evidence="9">
    <location>
        <begin position="836"/>
        <end position="861"/>
    </location>
</feature>
<keyword evidence="14" id="KW-1185">Reference proteome</keyword>
<evidence type="ECO:0000256" key="3">
    <source>
        <dbReference type="ARBA" id="ARBA00022989"/>
    </source>
</evidence>
<dbReference type="GO" id="GO:0038039">
    <property type="term" value="C:G protein-coupled receptor heterodimeric complex"/>
    <property type="evidence" value="ECO:0007669"/>
    <property type="project" value="TreeGrafter"/>
</dbReference>
<dbReference type="EMBL" id="CAICTM010000620">
    <property type="protein sequence ID" value="CAB9513914.1"/>
    <property type="molecule type" value="Genomic_DNA"/>
</dbReference>
<dbReference type="PRINTS" id="PR00248">
    <property type="entry name" value="GPCRMGR"/>
</dbReference>
<keyword evidence="6 13" id="KW-0675">Receptor</keyword>
<dbReference type="Proteomes" id="UP001153069">
    <property type="component" value="Unassembled WGS sequence"/>
</dbReference>
<reference evidence="13" key="1">
    <citation type="submission" date="2020-06" db="EMBL/GenBank/DDBJ databases">
        <authorList>
            <consortium name="Plant Systems Biology data submission"/>
        </authorList>
    </citation>
    <scope>NUCLEOTIDE SEQUENCE</scope>
    <source>
        <strain evidence="13">D6</strain>
    </source>
</reference>
<proteinExistence type="predicted"/>
<feature type="compositionally biased region" description="Acidic residues" evidence="9">
    <location>
        <begin position="868"/>
        <end position="879"/>
    </location>
</feature>
<organism evidence="13 14">
    <name type="scientific">Seminavis robusta</name>
    <dbReference type="NCBI Taxonomy" id="568900"/>
    <lineage>
        <taxon>Eukaryota</taxon>
        <taxon>Sar</taxon>
        <taxon>Stramenopiles</taxon>
        <taxon>Ochrophyta</taxon>
        <taxon>Bacillariophyta</taxon>
        <taxon>Bacillariophyceae</taxon>
        <taxon>Bacillariophycidae</taxon>
        <taxon>Naviculales</taxon>
        <taxon>Naviculaceae</taxon>
        <taxon>Seminavis</taxon>
    </lineage>
</organism>
<comment type="caution">
    <text evidence="13">The sequence shown here is derived from an EMBL/GenBank/DDBJ whole genome shotgun (WGS) entry which is preliminary data.</text>
</comment>
<gene>
    <name evidence="13" type="ORF">SEMRO_621_G176790.1</name>
</gene>
<dbReference type="CDD" id="cd15047">
    <property type="entry name" value="7tmC_GABA-B-like"/>
    <property type="match status" value="1"/>
</dbReference>
<protein>
    <submittedName>
        <fullName evidence="13">Gamma-aminobutyric acid (GABA) B receptor</fullName>
    </submittedName>
</protein>
<dbReference type="Gene3D" id="3.30.450.20">
    <property type="entry name" value="PAS domain"/>
    <property type="match status" value="1"/>
</dbReference>
<feature type="region of interest" description="Disordered" evidence="9">
    <location>
        <begin position="821"/>
        <end position="879"/>
    </location>
</feature>
<evidence type="ECO:0000256" key="4">
    <source>
        <dbReference type="ARBA" id="ARBA00023040"/>
    </source>
</evidence>
<sequence>MIPICLFRWVLLLCLLFPCGAFFNYEVERRVVERVSDFMSGPMVVTSLLERFRKNGAFPHDLDVRDRDSFATLAYSLLNEYGFDMIYYGTEDGIFVGFNSEVWGTYREPVNSGYLIDQEPDMLKYYKACVNRNTGEEENCTIAAEAEYVACIDGCALEICGGPETCSEDDILCTRQQIRCPKYEIKQAMVEDAPSMGYVPRTYHCHTPTGVFSQQPGAILRDNGELGNCLYGDKATLVNRSLPGDYVYCGNNGEVCDNVFVGGFRSRDYDPRYRTWYKRTKAVQKPNWADPYTFFSNLDLGITYSAPFYTVDERTRQQIFRGVFAVDYTFADIGRFLQTSYGQNATTEEETYVVIYEAKYPHFMVASSTGRAATSKVLTEDPTQQCPDDASDRTPCEVRRVTMAELAGHPMDDILHTSYIHQVEQNHPRNLVPTKLSEDAAAGTPAYVSQSSFYDVSGDDDLQWIILVISPIERADNDALTVEDALFGLVCVIAGLGFFLCLLMFVSFYFKRHHRAVILTDWRFTSAFLLGCALLNLSSYTFLGENTSGTCLARMWTFHLLFAVTMSPLFVKTYRMYRLVGTAHRNPSIISNPQAVAMTLPVVLIQVIILTVFTIVDPPQPQDIILVEDSAVTQRVECASKSEAFDYAVLGYEAGLVVIGCVLAFITRNMDSGFGQSKELLFCIYNIAFIGLVVSVMRYAMDIDKTGEIILSTIGIFASTVFSSAAFVVPRIIQTQQEHRVVARRASNQPAAPQPAAKKKKEGRSVNFSENVDILDGDDQERAVTGWSAVELEEDAAEGMKRASSIGSVDDDDVWTQQNSVDQMKQVAMPDETWRSTDLSDPSRQSGSLLSASHQSDSQASPKKDRSAEEDEEYMTMEA</sequence>
<evidence type="ECO:0000256" key="2">
    <source>
        <dbReference type="ARBA" id="ARBA00022692"/>
    </source>
</evidence>
<name>A0A9N8E753_9STRA</name>
<keyword evidence="2 10" id="KW-0812">Transmembrane</keyword>
<dbReference type="PANTHER" id="PTHR10519:SF20">
    <property type="entry name" value="G-PROTEIN COUPLED RECEPTOR 156-RELATED"/>
    <property type="match status" value="1"/>
</dbReference>
<dbReference type="PANTHER" id="PTHR10519">
    <property type="entry name" value="GABA-B RECEPTOR"/>
    <property type="match status" value="1"/>
</dbReference>
<evidence type="ECO:0000256" key="10">
    <source>
        <dbReference type="SAM" id="Phobius"/>
    </source>
</evidence>
<evidence type="ECO:0000256" key="6">
    <source>
        <dbReference type="ARBA" id="ARBA00023170"/>
    </source>
</evidence>
<feature type="transmembrane region" description="Helical" evidence="10">
    <location>
        <begin position="522"/>
        <end position="543"/>
    </location>
</feature>